<reference evidence="3 4" key="1">
    <citation type="journal article" date="2013" name="Genome Biol.">
        <title>Genomic analysis reveals key aspects of prokaryotic symbiosis in the phototrophic consortium "Chlorochromatium aggregatum".</title>
        <authorList>
            <person name="Liu Z."/>
            <person name="Muller J."/>
            <person name="Li T."/>
            <person name="Alvey R.M."/>
            <person name="Vogl K."/>
            <person name="Frigaard N.U."/>
            <person name="Rockwell N.C."/>
            <person name="Boyd E.S."/>
            <person name="Tomsho L.P."/>
            <person name="Schuster S.C."/>
            <person name="Henke P."/>
            <person name="Rohde M."/>
            <person name="Overmann J."/>
            <person name="Bryant D.A."/>
        </authorList>
    </citation>
    <scope>NUCLEOTIDE SEQUENCE [LARGE SCALE GENOMIC DNA]</scope>
    <source>
        <strain evidence="3">CR</strain>
    </source>
</reference>
<dbReference type="HOGENOM" id="CLU_2521492_0_0_4"/>
<protein>
    <submittedName>
        <fullName evidence="3">Uncharacterized protein</fullName>
    </submittedName>
</protein>
<dbReference type="KEGG" id="cbx:Cenrod_1416"/>
<dbReference type="STRING" id="946483.Cenrod_1416"/>
<accession>U5NB89</accession>
<evidence type="ECO:0000256" key="2">
    <source>
        <dbReference type="SAM" id="Phobius"/>
    </source>
</evidence>
<evidence type="ECO:0000313" key="3">
    <source>
        <dbReference type="EMBL" id="AGX87503.1"/>
    </source>
</evidence>
<keyword evidence="2" id="KW-1133">Transmembrane helix</keyword>
<dbReference type="RefSeq" id="WP_022772932.1">
    <property type="nucleotide sequence ID" value="NC_022576.1"/>
</dbReference>
<evidence type="ECO:0000313" key="4">
    <source>
        <dbReference type="Proteomes" id="UP000017184"/>
    </source>
</evidence>
<keyword evidence="2" id="KW-0472">Membrane</keyword>
<dbReference type="EMBL" id="CP004885">
    <property type="protein sequence ID" value="AGX87503.1"/>
    <property type="molecule type" value="Genomic_DNA"/>
</dbReference>
<organism evidence="3 4">
    <name type="scientific">Candidatus Symbiobacter mobilis CR</name>
    <dbReference type="NCBI Taxonomy" id="946483"/>
    <lineage>
        <taxon>Bacteria</taxon>
        <taxon>Pseudomonadati</taxon>
        <taxon>Pseudomonadota</taxon>
        <taxon>Betaproteobacteria</taxon>
        <taxon>Burkholderiales</taxon>
        <taxon>Comamonadaceae</taxon>
    </lineage>
</organism>
<sequence length="84" mass="9019">MLRALLLLFGCAVVSLGFGLFWHPALLVVFYLCLGGMCLVVALYILALATGKAPAAFHVIVAPQRPHDQRSNTQRSKATPAKPS</sequence>
<gene>
    <name evidence="3" type="ORF">Cenrod_1416</name>
</gene>
<evidence type="ECO:0000256" key="1">
    <source>
        <dbReference type="SAM" id="MobiDB-lite"/>
    </source>
</evidence>
<name>U5NB89_9BURK</name>
<proteinExistence type="predicted"/>
<feature type="transmembrane region" description="Helical" evidence="2">
    <location>
        <begin position="29"/>
        <end position="49"/>
    </location>
</feature>
<dbReference type="Proteomes" id="UP000017184">
    <property type="component" value="Chromosome"/>
</dbReference>
<feature type="region of interest" description="Disordered" evidence="1">
    <location>
        <begin position="65"/>
        <end position="84"/>
    </location>
</feature>
<dbReference type="AlphaFoldDB" id="U5NB89"/>
<keyword evidence="2" id="KW-0812">Transmembrane</keyword>
<keyword evidence="4" id="KW-1185">Reference proteome</keyword>